<sequence>MQDESRRAEAERLLGIAEDFLKNRDLNGSRDFAILAQEIEPLVEGSDQVLAIVDVISAAHKPHNGNIEWYTILQVDRLCQDIDLIKKNYRRLALFLHPDKNYFTLADFAFKLVSDAWEVLSDPVKKDKYDYDLVTHSQPQVEKEEPKTEHKDKSLIPWENSNIWTACPYCYYMYEYPRVYENCCLKCQNCEKSFHCVALPSLPPLVPGKEAYYCTWGFFPMGFVFGTPNFNTKEPLKMLNSIEFPSWTPPPQGQPQPLSPP</sequence>
<dbReference type="CDD" id="cd06257">
    <property type="entry name" value="DnaJ"/>
    <property type="match status" value="1"/>
</dbReference>
<gene>
    <name evidence="1" type="ORF">Lalb_Chr02g0158181</name>
</gene>
<dbReference type="PROSITE" id="PS00636">
    <property type="entry name" value="DNAJ_1"/>
    <property type="match status" value="1"/>
</dbReference>
<name>A0A6A5MZW4_LUPAL</name>
<organism evidence="1 2">
    <name type="scientific">Lupinus albus</name>
    <name type="common">White lupine</name>
    <name type="synonym">Lupinus termis</name>
    <dbReference type="NCBI Taxonomy" id="3870"/>
    <lineage>
        <taxon>Eukaryota</taxon>
        <taxon>Viridiplantae</taxon>
        <taxon>Streptophyta</taxon>
        <taxon>Embryophyta</taxon>
        <taxon>Tracheophyta</taxon>
        <taxon>Spermatophyta</taxon>
        <taxon>Magnoliopsida</taxon>
        <taxon>eudicotyledons</taxon>
        <taxon>Gunneridae</taxon>
        <taxon>Pentapetalae</taxon>
        <taxon>rosids</taxon>
        <taxon>fabids</taxon>
        <taxon>Fabales</taxon>
        <taxon>Fabaceae</taxon>
        <taxon>Papilionoideae</taxon>
        <taxon>50 kb inversion clade</taxon>
        <taxon>genistoids sensu lato</taxon>
        <taxon>core genistoids</taxon>
        <taxon>Genisteae</taxon>
        <taxon>Lupinus</taxon>
    </lineage>
</organism>
<dbReference type="InterPro" id="IPR018253">
    <property type="entry name" value="DnaJ_domain_CS"/>
</dbReference>
<dbReference type="SUPFAM" id="SSF46565">
    <property type="entry name" value="Chaperone J-domain"/>
    <property type="match status" value="1"/>
</dbReference>
<evidence type="ECO:0000313" key="2">
    <source>
        <dbReference type="Proteomes" id="UP000447434"/>
    </source>
</evidence>
<dbReference type="InterPro" id="IPR053052">
    <property type="entry name" value="Imprinting_Balance_Reg"/>
</dbReference>
<dbReference type="EMBL" id="WOCE01000002">
    <property type="protein sequence ID" value="KAE9619902.1"/>
    <property type="molecule type" value="Genomic_DNA"/>
</dbReference>
<reference evidence="2" key="1">
    <citation type="journal article" date="2020" name="Nat. Commun.">
        <title>Genome sequence of the cluster root forming white lupin.</title>
        <authorList>
            <person name="Hufnagel B."/>
            <person name="Marques A."/>
            <person name="Soriano A."/>
            <person name="Marques L."/>
            <person name="Divol F."/>
            <person name="Doumas P."/>
            <person name="Sallet E."/>
            <person name="Mancinotti D."/>
            <person name="Carrere S."/>
            <person name="Marande W."/>
            <person name="Arribat S."/>
            <person name="Keller J."/>
            <person name="Huneau C."/>
            <person name="Blein T."/>
            <person name="Aime D."/>
            <person name="Laguerre M."/>
            <person name="Taylor J."/>
            <person name="Schubert V."/>
            <person name="Nelson M."/>
            <person name="Geu-Flores F."/>
            <person name="Crespi M."/>
            <person name="Gallardo-Guerrero K."/>
            <person name="Delaux P.-M."/>
            <person name="Salse J."/>
            <person name="Berges H."/>
            <person name="Guyot R."/>
            <person name="Gouzy J."/>
            <person name="Peret B."/>
        </authorList>
    </citation>
    <scope>NUCLEOTIDE SEQUENCE [LARGE SCALE GENOMIC DNA]</scope>
    <source>
        <strain evidence="2">cv. Amiga</strain>
    </source>
</reference>
<dbReference type="OrthoDB" id="10250354at2759"/>
<keyword evidence="2" id="KW-1185">Reference proteome</keyword>
<dbReference type="Proteomes" id="UP000447434">
    <property type="component" value="Chromosome 2"/>
</dbReference>
<dbReference type="AlphaFoldDB" id="A0A6A5MZW4"/>
<dbReference type="PANTHER" id="PTHR45496:SF29">
    <property type="entry name" value="CHAPERONE DNAJ-DOMAIN PROTEIN"/>
    <property type="match status" value="1"/>
</dbReference>
<dbReference type="Gene3D" id="1.10.287.110">
    <property type="entry name" value="DnaJ domain"/>
    <property type="match status" value="1"/>
</dbReference>
<accession>A0A6A5MZW4</accession>
<dbReference type="Pfam" id="PF00226">
    <property type="entry name" value="DnaJ"/>
    <property type="match status" value="1"/>
</dbReference>
<dbReference type="InterPro" id="IPR036869">
    <property type="entry name" value="J_dom_sf"/>
</dbReference>
<dbReference type="SMART" id="SM00271">
    <property type="entry name" value="DnaJ"/>
    <property type="match status" value="1"/>
</dbReference>
<dbReference type="PRINTS" id="PR00625">
    <property type="entry name" value="JDOMAIN"/>
</dbReference>
<dbReference type="PANTHER" id="PTHR45496">
    <property type="entry name" value="CHAPERONE DNAJ-DOMAIN SUPERFAMILY PROTEIN"/>
    <property type="match status" value="1"/>
</dbReference>
<evidence type="ECO:0000313" key="1">
    <source>
        <dbReference type="EMBL" id="KAE9619902.1"/>
    </source>
</evidence>
<dbReference type="PROSITE" id="PS50076">
    <property type="entry name" value="DNAJ_2"/>
    <property type="match status" value="1"/>
</dbReference>
<proteinExistence type="predicted"/>
<comment type="caution">
    <text evidence="1">The sequence shown here is derived from an EMBL/GenBank/DDBJ whole genome shotgun (WGS) entry which is preliminary data.</text>
</comment>
<protein>
    <submittedName>
        <fullName evidence="1">Putative DnaJ domain-containing protein</fullName>
    </submittedName>
</protein>
<dbReference type="InterPro" id="IPR001623">
    <property type="entry name" value="DnaJ_domain"/>
</dbReference>